<reference evidence="1" key="2">
    <citation type="submission" date="2018-03" db="EMBL/GenBank/DDBJ databases">
        <title>The Triticum urartu genome reveals the dynamic nature of wheat genome evolution.</title>
        <authorList>
            <person name="Ling H."/>
            <person name="Ma B."/>
            <person name="Shi X."/>
            <person name="Liu H."/>
            <person name="Dong L."/>
            <person name="Sun H."/>
            <person name="Cao Y."/>
            <person name="Gao Q."/>
            <person name="Zheng S."/>
            <person name="Li Y."/>
            <person name="Yu Y."/>
            <person name="Du H."/>
            <person name="Qi M."/>
            <person name="Li Y."/>
            <person name="Yu H."/>
            <person name="Cui Y."/>
            <person name="Wang N."/>
            <person name="Chen C."/>
            <person name="Wu H."/>
            <person name="Zhao Y."/>
            <person name="Zhang J."/>
            <person name="Li Y."/>
            <person name="Zhou W."/>
            <person name="Zhang B."/>
            <person name="Hu W."/>
            <person name="Eijk M."/>
            <person name="Tang J."/>
            <person name="Witsenboer H."/>
            <person name="Zhao S."/>
            <person name="Li Z."/>
            <person name="Zhang A."/>
            <person name="Wang D."/>
            <person name="Liang C."/>
        </authorList>
    </citation>
    <scope>NUCLEOTIDE SEQUENCE [LARGE SCALE GENOMIC DNA]</scope>
    <source>
        <strain evidence="1">cv. G1812</strain>
    </source>
</reference>
<dbReference type="AlphaFoldDB" id="A0A8R7QUL9"/>
<dbReference type="Gramene" id="TuG1812G0700000714.01.T01">
    <property type="protein sequence ID" value="TuG1812G0700000714.01.T01"/>
    <property type="gene ID" value="TuG1812G0700000714.01"/>
</dbReference>
<dbReference type="Proteomes" id="UP000015106">
    <property type="component" value="Chromosome 7"/>
</dbReference>
<keyword evidence="2" id="KW-1185">Reference proteome</keyword>
<evidence type="ECO:0000313" key="2">
    <source>
        <dbReference type="Proteomes" id="UP000015106"/>
    </source>
</evidence>
<organism evidence="1 2">
    <name type="scientific">Triticum urartu</name>
    <name type="common">Red wild einkorn</name>
    <name type="synonym">Crithodium urartu</name>
    <dbReference type="NCBI Taxonomy" id="4572"/>
    <lineage>
        <taxon>Eukaryota</taxon>
        <taxon>Viridiplantae</taxon>
        <taxon>Streptophyta</taxon>
        <taxon>Embryophyta</taxon>
        <taxon>Tracheophyta</taxon>
        <taxon>Spermatophyta</taxon>
        <taxon>Magnoliopsida</taxon>
        <taxon>Liliopsida</taxon>
        <taxon>Poales</taxon>
        <taxon>Poaceae</taxon>
        <taxon>BOP clade</taxon>
        <taxon>Pooideae</taxon>
        <taxon>Triticodae</taxon>
        <taxon>Triticeae</taxon>
        <taxon>Triticinae</taxon>
        <taxon>Triticum</taxon>
    </lineage>
</organism>
<proteinExistence type="predicted"/>
<evidence type="ECO:0000313" key="1">
    <source>
        <dbReference type="EnsemblPlants" id="TuG1812G0700000714.01.T01"/>
    </source>
</evidence>
<dbReference type="EnsemblPlants" id="TuG1812G0700000714.01.T01">
    <property type="protein sequence ID" value="TuG1812G0700000714.01.T01"/>
    <property type="gene ID" value="TuG1812G0700000714.01"/>
</dbReference>
<accession>A0A8R7QUL9</accession>
<reference evidence="2" key="1">
    <citation type="journal article" date="2013" name="Nature">
        <title>Draft genome of the wheat A-genome progenitor Triticum urartu.</title>
        <authorList>
            <person name="Ling H.Q."/>
            <person name="Zhao S."/>
            <person name="Liu D."/>
            <person name="Wang J."/>
            <person name="Sun H."/>
            <person name="Zhang C."/>
            <person name="Fan H."/>
            <person name="Li D."/>
            <person name="Dong L."/>
            <person name="Tao Y."/>
            <person name="Gao C."/>
            <person name="Wu H."/>
            <person name="Li Y."/>
            <person name="Cui Y."/>
            <person name="Guo X."/>
            <person name="Zheng S."/>
            <person name="Wang B."/>
            <person name="Yu K."/>
            <person name="Liang Q."/>
            <person name="Yang W."/>
            <person name="Lou X."/>
            <person name="Chen J."/>
            <person name="Feng M."/>
            <person name="Jian J."/>
            <person name="Zhang X."/>
            <person name="Luo G."/>
            <person name="Jiang Y."/>
            <person name="Liu J."/>
            <person name="Wang Z."/>
            <person name="Sha Y."/>
            <person name="Zhang B."/>
            <person name="Wu H."/>
            <person name="Tang D."/>
            <person name="Shen Q."/>
            <person name="Xue P."/>
            <person name="Zou S."/>
            <person name="Wang X."/>
            <person name="Liu X."/>
            <person name="Wang F."/>
            <person name="Yang Y."/>
            <person name="An X."/>
            <person name="Dong Z."/>
            <person name="Zhang K."/>
            <person name="Zhang X."/>
            <person name="Luo M.C."/>
            <person name="Dvorak J."/>
            <person name="Tong Y."/>
            <person name="Wang J."/>
            <person name="Yang H."/>
            <person name="Li Z."/>
            <person name="Wang D."/>
            <person name="Zhang A."/>
            <person name="Wang J."/>
        </authorList>
    </citation>
    <scope>NUCLEOTIDE SEQUENCE</scope>
    <source>
        <strain evidence="2">cv. G1812</strain>
    </source>
</reference>
<reference evidence="1" key="3">
    <citation type="submission" date="2022-06" db="UniProtKB">
        <authorList>
            <consortium name="EnsemblPlants"/>
        </authorList>
    </citation>
    <scope>IDENTIFICATION</scope>
</reference>
<protein>
    <submittedName>
        <fullName evidence="1">Uncharacterized protein</fullName>
    </submittedName>
</protein>
<name>A0A8R7QUL9_TRIUA</name>
<sequence length="72" mass="7599">MRKVSHKDVPLVSSLESADSLNDLFVPNDLADDGSNPMSLEISSDDGGLDKSQVWSAKLEGGIAWGSLALLV</sequence>